<dbReference type="Gene3D" id="3.40.720.10">
    <property type="entry name" value="Alkaline Phosphatase, subunit A"/>
    <property type="match status" value="1"/>
</dbReference>
<name>A0A1H9JB86_9GAMM</name>
<dbReference type="SUPFAM" id="SSF53649">
    <property type="entry name" value="Alkaline phosphatase-like"/>
    <property type="match status" value="1"/>
</dbReference>
<keyword evidence="7" id="KW-1185">Reference proteome</keyword>
<dbReference type="InterPro" id="IPR017850">
    <property type="entry name" value="Alkaline_phosphatase_core_sf"/>
</dbReference>
<dbReference type="InterPro" id="IPR050738">
    <property type="entry name" value="Sulfatase"/>
</dbReference>
<dbReference type="AlphaFoldDB" id="A0A1H9JB86"/>
<dbReference type="STRING" id="489703.SAMN04488038_11186"/>
<keyword evidence="2" id="KW-0479">Metal-binding</keyword>
<dbReference type="PANTHER" id="PTHR42693:SF53">
    <property type="entry name" value="ENDO-4-O-SULFATASE"/>
    <property type="match status" value="1"/>
</dbReference>
<dbReference type="InterPro" id="IPR000917">
    <property type="entry name" value="Sulfatase_N"/>
</dbReference>
<dbReference type="PANTHER" id="PTHR42693">
    <property type="entry name" value="ARYLSULFATASE FAMILY MEMBER"/>
    <property type="match status" value="1"/>
</dbReference>
<evidence type="ECO:0000256" key="1">
    <source>
        <dbReference type="ARBA" id="ARBA00008779"/>
    </source>
</evidence>
<comment type="similarity">
    <text evidence="1">Belongs to the sulfatase family.</text>
</comment>
<keyword evidence="4" id="KW-0106">Calcium</keyword>
<evidence type="ECO:0000256" key="2">
    <source>
        <dbReference type="ARBA" id="ARBA00022723"/>
    </source>
</evidence>
<proteinExistence type="inferred from homology"/>
<keyword evidence="3" id="KW-0378">Hydrolase</keyword>
<evidence type="ECO:0000313" key="6">
    <source>
        <dbReference type="EMBL" id="SEQ83989.1"/>
    </source>
</evidence>
<dbReference type="EMBL" id="FOFS01000011">
    <property type="protein sequence ID" value="SEQ83989.1"/>
    <property type="molecule type" value="Genomic_DNA"/>
</dbReference>
<dbReference type="Pfam" id="PF00884">
    <property type="entry name" value="Sulfatase"/>
    <property type="match status" value="1"/>
</dbReference>
<sequence length="553" mass="60420">MSLRVRRIGAIALLLTLLAALAWPHARDYLVLHIVGWTAPHVSESRAVNWASGPASQAPGGKRAPNIVLILADDLGYNDLSLSGGGVAEGAVPTPSINAIAQQGVNLTQGYAGNATCAPSRAAILTGRYATRFGFEFTPVPTQFAKVIGRFPNEPGRPPVIYHAEREAQAIALDDMGIPTSEITLAELLKRQGYHTIHLGKWHLGSAPQFRPLAAGFDESLGFYPGASMYLPEDSPEVVNSKQDFDPIDKFLWANLPFAVQLNNEAYFKPTGYLTDYLGDQAVAAIQANAKRPFFLYVAFNAPHTPLQALKSDYEALAQIPDHRLRVYAAMIRALDRNVGKITAALKAQGLDDNTLLLFTTDNGGANYIGLPDINRPYRGWKASFFEGGIHVPFFIKWPAQLAAGGRYEQPVAHVDMFATAARAAGATLPADRVVDGVDLIPYLQGRETGRPHQTLYWRSGDYATLLDGDWKLQVSGTPRKDWLFNLKDDPTEQVDLAARNPEKLAELKARLAEYNGQMAKPLWPALLEAPIRIDYPLGVPAPADAAYVYWSN</sequence>
<gene>
    <name evidence="6" type="ORF">SAMN04488038_11186</name>
</gene>
<evidence type="ECO:0000256" key="4">
    <source>
        <dbReference type="ARBA" id="ARBA00022837"/>
    </source>
</evidence>
<dbReference type="GO" id="GO:0004065">
    <property type="term" value="F:arylsulfatase activity"/>
    <property type="evidence" value="ECO:0007669"/>
    <property type="project" value="TreeGrafter"/>
</dbReference>
<accession>A0A1H9JB86</accession>
<protein>
    <submittedName>
        <fullName evidence="6">Arylsulfatase A</fullName>
    </submittedName>
</protein>
<evidence type="ECO:0000256" key="3">
    <source>
        <dbReference type="ARBA" id="ARBA00022801"/>
    </source>
</evidence>
<evidence type="ECO:0000313" key="7">
    <source>
        <dbReference type="Proteomes" id="UP000199233"/>
    </source>
</evidence>
<evidence type="ECO:0000259" key="5">
    <source>
        <dbReference type="Pfam" id="PF00884"/>
    </source>
</evidence>
<organism evidence="6 7">
    <name type="scientific">Solimonas aquatica</name>
    <dbReference type="NCBI Taxonomy" id="489703"/>
    <lineage>
        <taxon>Bacteria</taxon>
        <taxon>Pseudomonadati</taxon>
        <taxon>Pseudomonadota</taxon>
        <taxon>Gammaproteobacteria</taxon>
        <taxon>Nevskiales</taxon>
        <taxon>Nevskiaceae</taxon>
        <taxon>Solimonas</taxon>
    </lineage>
</organism>
<dbReference type="Proteomes" id="UP000199233">
    <property type="component" value="Unassembled WGS sequence"/>
</dbReference>
<dbReference type="Gene3D" id="3.30.1120.10">
    <property type="match status" value="1"/>
</dbReference>
<dbReference type="RefSeq" id="WP_093287560.1">
    <property type="nucleotide sequence ID" value="NZ_FOFS01000011.1"/>
</dbReference>
<dbReference type="GO" id="GO:0046872">
    <property type="term" value="F:metal ion binding"/>
    <property type="evidence" value="ECO:0007669"/>
    <property type="project" value="UniProtKB-KW"/>
</dbReference>
<feature type="domain" description="Sulfatase N-terminal" evidence="5">
    <location>
        <begin position="65"/>
        <end position="426"/>
    </location>
</feature>
<dbReference type="InterPro" id="IPR024607">
    <property type="entry name" value="Sulfatase_CS"/>
</dbReference>
<dbReference type="OrthoDB" id="9803751at2"/>
<reference evidence="6 7" key="1">
    <citation type="submission" date="2016-10" db="EMBL/GenBank/DDBJ databases">
        <authorList>
            <person name="de Groot N.N."/>
        </authorList>
    </citation>
    <scope>NUCLEOTIDE SEQUENCE [LARGE SCALE GENOMIC DNA]</scope>
    <source>
        <strain evidence="6 7">DSM 25927</strain>
    </source>
</reference>
<dbReference type="PROSITE" id="PS00523">
    <property type="entry name" value="SULFATASE_1"/>
    <property type="match status" value="1"/>
</dbReference>